<dbReference type="AlphaFoldDB" id="A0A4C1SB98"/>
<reference evidence="3 4" key="1">
    <citation type="journal article" date="2019" name="Commun. Biol.">
        <title>The bagworm genome reveals a unique fibroin gene that provides high tensile strength.</title>
        <authorList>
            <person name="Kono N."/>
            <person name="Nakamura H."/>
            <person name="Ohtoshi R."/>
            <person name="Tomita M."/>
            <person name="Numata K."/>
            <person name="Arakawa K."/>
        </authorList>
    </citation>
    <scope>NUCLEOTIDE SEQUENCE [LARGE SCALE GENOMIC DNA]</scope>
</reference>
<feature type="signal peptide" evidence="2">
    <location>
        <begin position="1"/>
        <end position="32"/>
    </location>
</feature>
<name>A0A4C1SB98_EUMVA</name>
<proteinExistence type="predicted"/>
<keyword evidence="2" id="KW-0732">Signal</keyword>
<evidence type="ECO:0000313" key="3">
    <source>
        <dbReference type="EMBL" id="GBO99333.1"/>
    </source>
</evidence>
<accession>A0A4C1SB98</accession>
<comment type="caution">
    <text evidence="3">The sequence shown here is derived from an EMBL/GenBank/DDBJ whole genome shotgun (WGS) entry which is preliminary data.</text>
</comment>
<keyword evidence="4" id="KW-1185">Reference proteome</keyword>
<dbReference type="Proteomes" id="UP000299102">
    <property type="component" value="Unassembled WGS sequence"/>
</dbReference>
<feature type="region of interest" description="Disordered" evidence="1">
    <location>
        <begin position="117"/>
        <end position="170"/>
    </location>
</feature>
<feature type="compositionally biased region" description="Low complexity" evidence="1">
    <location>
        <begin position="137"/>
        <end position="147"/>
    </location>
</feature>
<evidence type="ECO:0000256" key="2">
    <source>
        <dbReference type="SAM" id="SignalP"/>
    </source>
</evidence>
<organism evidence="3 4">
    <name type="scientific">Eumeta variegata</name>
    <name type="common">Bagworm moth</name>
    <name type="synonym">Eumeta japonica</name>
    <dbReference type="NCBI Taxonomy" id="151549"/>
    <lineage>
        <taxon>Eukaryota</taxon>
        <taxon>Metazoa</taxon>
        <taxon>Ecdysozoa</taxon>
        <taxon>Arthropoda</taxon>
        <taxon>Hexapoda</taxon>
        <taxon>Insecta</taxon>
        <taxon>Pterygota</taxon>
        <taxon>Neoptera</taxon>
        <taxon>Endopterygota</taxon>
        <taxon>Lepidoptera</taxon>
        <taxon>Glossata</taxon>
        <taxon>Ditrysia</taxon>
        <taxon>Tineoidea</taxon>
        <taxon>Psychidae</taxon>
        <taxon>Oiketicinae</taxon>
        <taxon>Eumeta</taxon>
    </lineage>
</organism>
<sequence length="182" mass="19640">MLSGCARMSYDSIVLAPCLRVLLWTVTAPCSAGRGGAGTTLNQIYADIDEESSTPAGTEMRDSVERMDTLTVVGDGDCDPDDDALDDVFADDEDTSGDYYMDYDRRKREEAKQNLVRLRPEDWIGAPPPAPAPAPETAPESAPARPRVLADVRKGKSPQKAFESGTSSASVSLLLQQREVSL</sequence>
<dbReference type="EMBL" id="BGZK01000002">
    <property type="protein sequence ID" value="GBO99333.1"/>
    <property type="molecule type" value="Genomic_DNA"/>
</dbReference>
<protein>
    <submittedName>
        <fullName evidence="3">Uncharacterized protein</fullName>
    </submittedName>
</protein>
<evidence type="ECO:0000256" key="1">
    <source>
        <dbReference type="SAM" id="MobiDB-lite"/>
    </source>
</evidence>
<gene>
    <name evidence="3" type="ORF">EVAR_576_1</name>
</gene>
<feature type="compositionally biased region" description="Pro residues" evidence="1">
    <location>
        <begin position="126"/>
        <end position="136"/>
    </location>
</feature>
<evidence type="ECO:0000313" key="4">
    <source>
        <dbReference type="Proteomes" id="UP000299102"/>
    </source>
</evidence>
<feature type="chain" id="PRO_5020029604" evidence="2">
    <location>
        <begin position="33"/>
        <end position="182"/>
    </location>
</feature>
<feature type="region of interest" description="Disordered" evidence="1">
    <location>
        <begin position="75"/>
        <end position="96"/>
    </location>
</feature>
<feature type="compositionally biased region" description="Acidic residues" evidence="1">
    <location>
        <begin position="76"/>
        <end position="96"/>
    </location>
</feature>